<evidence type="ECO:0000313" key="4">
    <source>
        <dbReference type="Proteomes" id="UP000266693"/>
    </source>
</evidence>
<name>A0A396RNF6_9SPHN</name>
<keyword evidence="4" id="KW-1185">Reference proteome</keyword>
<accession>A0A396RNF6</accession>
<feature type="domain" description="Glycosyl transferase family 1" evidence="1">
    <location>
        <begin position="160"/>
        <end position="318"/>
    </location>
</feature>
<dbReference type="Gene3D" id="3.40.50.2000">
    <property type="entry name" value="Glycogen Phosphorylase B"/>
    <property type="match status" value="2"/>
</dbReference>
<comment type="caution">
    <text evidence="3">The sequence shown here is derived from an EMBL/GenBank/DDBJ whole genome shotgun (WGS) entry which is preliminary data.</text>
</comment>
<keyword evidence="3" id="KW-0808">Transferase</keyword>
<dbReference type="AlphaFoldDB" id="A0A396RNF6"/>
<proteinExistence type="predicted"/>
<dbReference type="CDD" id="cd03801">
    <property type="entry name" value="GT4_PimA-like"/>
    <property type="match status" value="1"/>
</dbReference>
<dbReference type="GO" id="GO:0016757">
    <property type="term" value="F:glycosyltransferase activity"/>
    <property type="evidence" value="ECO:0007669"/>
    <property type="project" value="InterPro"/>
</dbReference>
<protein>
    <submittedName>
        <fullName evidence="3">Glycosyltransferase</fullName>
    </submittedName>
</protein>
<dbReference type="InterPro" id="IPR001296">
    <property type="entry name" value="Glyco_trans_1"/>
</dbReference>
<gene>
    <name evidence="3" type="ORF">D1610_05090</name>
</gene>
<dbReference type="SUPFAM" id="SSF53756">
    <property type="entry name" value="UDP-Glycosyltransferase/glycogen phosphorylase"/>
    <property type="match status" value="1"/>
</dbReference>
<evidence type="ECO:0000313" key="3">
    <source>
        <dbReference type="EMBL" id="RHW17889.1"/>
    </source>
</evidence>
<dbReference type="Proteomes" id="UP000266693">
    <property type="component" value="Unassembled WGS sequence"/>
</dbReference>
<dbReference type="PANTHER" id="PTHR12526">
    <property type="entry name" value="GLYCOSYLTRANSFERASE"/>
    <property type="match status" value="1"/>
</dbReference>
<dbReference type="Pfam" id="PF13579">
    <property type="entry name" value="Glyco_trans_4_4"/>
    <property type="match status" value="1"/>
</dbReference>
<evidence type="ECO:0000259" key="1">
    <source>
        <dbReference type="Pfam" id="PF00534"/>
    </source>
</evidence>
<sequence>MNAFGAAASHTIVSAMPDQTGAAKMIDPRVAWEIAQAPPSLTGKPSVDRYQAIARYLRRFDLVLSYNWGAMDGVMAKRLFGGPPLVHHEDGFNADEAVKTKLERNLFRRLALKGAQALVVPSARLEAIARAKWGASARLVRISNGIPTVRYAGRPLQPLRKTLGPKPGRALVGTLAGLREVKNLPRLVRAFAASGADADLAIVGEGPEHDAIRAAGDAAGLGKRLHLPGHLADPHRYIGHFDLFALSSDSEQQPISVIEAMAAGLPVAAPAVGDVADMVSEANRRFITAPGDERALAGAIRALIADADLRASIGAANQARALAHYDEAKMIAAYRALYAETLGRPGAFG</sequence>
<evidence type="ECO:0000259" key="2">
    <source>
        <dbReference type="Pfam" id="PF13579"/>
    </source>
</evidence>
<organism evidence="3 4">
    <name type="scientific">Sphingomonas gilva</name>
    <dbReference type="NCBI Taxonomy" id="2305907"/>
    <lineage>
        <taxon>Bacteria</taxon>
        <taxon>Pseudomonadati</taxon>
        <taxon>Pseudomonadota</taxon>
        <taxon>Alphaproteobacteria</taxon>
        <taxon>Sphingomonadales</taxon>
        <taxon>Sphingomonadaceae</taxon>
        <taxon>Sphingomonas</taxon>
    </lineage>
</organism>
<reference evidence="3 4" key="1">
    <citation type="submission" date="2018-08" db="EMBL/GenBank/DDBJ databases">
        <title>The multiple taxonomic identification of Sphingomonas gilva.</title>
        <authorList>
            <person name="Zhu D."/>
            <person name="Zheng S."/>
        </authorList>
    </citation>
    <scope>NUCLEOTIDE SEQUENCE [LARGE SCALE GENOMIC DNA]</scope>
    <source>
        <strain evidence="3 4">ZDH117</strain>
    </source>
</reference>
<dbReference type="OrthoDB" id="9790710at2"/>
<dbReference type="EMBL" id="QWLV01000002">
    <property type="protein sequence ID" value="RHW17889.1"/>
    <property type="molecule type" value="Genomic_DNA"/>
</dbReference>
<feature type="domain" description="Glycosyltransferase subfamily 4-like N-terminal" evidence="2">
    <location>
        <begin position="35"/>
        <end position="145"/>
    </location>
</feature>
<dbReference type="InterPro" id="IPR028098">
    <property type="entry name" value="Glyco_trans_4-like_N"/>
</dbReference>
<dbReference type="Pfam" id="PF00534">
    <property type="entry name" value="Glycos_transf_1"/>
    <property type="match status" value="1"/>
</dbReference>